<evidence type="ECO:0000313" key="1">
    <source>
        <dbReference type="EMBL" id="EEC57493.1"/>
    </source>
</evidence>
<dbReference type="HOGENOM" id="CLU_3132451_0_0_9"/>
<accession>B7ASE7</accession>
<proteinExistence type="predicted"/>
<protein>
    <submittedName>
        <fullName evidence="1">Uncharacterized protein</fullName>
    </submittedName>
</protein>
<reference evidence="1 2" key="2">
    <citation type="submission" date="2008-11" db="EMBL/GenBank/DDBJ databases">
        <authorList>
            <person name="Fulton L."/>
            <person name="Clifton S."/>
            <person name="Fulton B."/>
            <person name="Xu J."/>
            <person name="Minx P."/>
            <person name="Pepin K.H."/>
            <person name="Johnson M."/>
            <person name="Bhonagiri V."/>
            <person name="Nash W.E."/>
            <person name="Mardis E.R."/>
            <person name="Wilson R.K."/>
        </authorList>
    </citation>
    <scope>NUCLEOTIDE SEQUENCE [LARGE SCALE GENOMIC DNA]</scope>
    <source>
        <strain evidence="1 2">ATCC 43243</strain>
    </source>
</reference>
<gene>
    <name evidence="1" type="ORF">BACPEC_02002</name>
</gene>
<dbReference type="STRING" id="483218.BACPEC_02002"/>
<keyword evidence="2" id="KW-1185">Reference proteome</keyword>
<reference evidence="1 2" key="1">
    <citation type="submission" date="2008-11" db="EMBL/GenBank/DDBJ databases">
        <title>Draft genome sequence of Bacteroides pectinophilus (ATCC 43243).</title>
        <authorList>
            <person name="Sudarsanam P."/>
            <person name="Ley R."/>
            <person name="Guruge J."/>
            <person name="Turnbaugh P.J."/>
            <person name="Mahowald M."/>
            <person name="Liep D."/>
            <person name="Gordon J."/>
        </authorList>
    </citation>
    <scope>NUCLEOTIDE SEQUENCE [LARGE SCALE GENOMIC DNA]</scope>
    <source>
        <strain evidence="1 2">ATCC 43243</strain>
    </source>
</reference>
<name>B7ASE7_9FIRM</name>
<comment type="caution">
    <text evidence="1">The sequence shown here is derived from an EMBL/GenBank/DDBJ whole genome shotgun (WGS) entry which is preliminary data.</text>
</comment>
<organism evidence="1 2">
    <name type="scientific">[Bacteroides] pectinophilus ATCC 43243</name>
    <dbReference type="NCBI Taxonomy" id="483218"/>
    <lineage>
        <taxon>Bacteria</taxon>
        <taxon>Bacillati</taxon>
        <taxon>Bacillota</taxon>
        <taxon>Clostridia</taxon>
        <taxon>Eubacteriales</taxon>
    </lineage>
</organism>
<dbReference type="Proteomes" id="UP000003136">
    <property type="component" value="Unassembled WGS sequence"/>
</dbReference>
<dbReference type="AlphaFoldDB" id="B7ASE7"/>
<evidence type="ECO:0000313" key="2">
    <source>
        <dbReference type="Proteomes" id="UP000003136"/>
    </source>
</evidence>
<dbReference type="EMBL" id="ABVQ01000036">
    <property type="protein sequence ID" value="EEC57493.1"/>
    <property type="molecule type" value="Genomic_DNA"/>
</dbReference>
<sequence>MEALERIKEAINSGNTTELDDWAEVARNYKLSGSDNAETIKKYRKVYCG</sequence>